<protein>
    <submittedName>
        <fullName evidence="2">Uncharacterized protein</fullName>
    </submittedName>
</protein>
<reference evidence="2 3" key="1">
    <citation type="journal article" date="2013" name="BMC Genomics">
        <title>Comparative genomics of parasitic silkworm microsporidia reveal an association between genome expansion and host adaptation.</title>
        <authorList>
            <person name="Pan G."/>
            <person name="Xu J."/>
            <person name="Li T."/>
            <person name="Xia Q."/>
            <person name="Liu S.L."/>
            <person name="Zhang G."/>
            <person name="Li S."/>
            <person name="Li C."/>
            <person name="Liu H."/>
            <person name="Yang L."/>
            <person name="Liu T."/>
            <person name="Zhang X."/>
            <person name="Wu Z."/>
            <person name="Fan W."/>
            <person name="Dang X."/>
            <person name="Xiang H."/>
            <person name="Tao M."/>
            <person name="Li Y."/>
            <person name="Hu J."/>
            <person name="Li Z."/>
            <person name="Lin L."/>
            <person name="Luo J."/>
            <person name="Geng L."/>
            <person name="Wang L."/>
            <person name="Long M."/>
            <person name="Wan Y."/>
            <person name="He N."/>
            <person name="Zhang Z."/>
            <person name="Lu C."/>
            <person name="Keeling P.J."/>
            <person name="Wang J."/>
            <person name="Xiang Z."/>
            <person name="Zhou Z."/>
        </authorList>
    </citation>
    <scope>NUCLEOTIDE SEQUENCE [LARGE SCALE GENOMIC DNA]</scope>
    <source>
        <strain evidence="3">CQ1 / CVCC 102059</strain>
    </source>
</reference>
<dbReference type="AlphaFoldDB" id="R0KP17"/>
<evidence type="ECO:0000313" key="3">
    <source>
        <dbReference type="Proteomes" id="UP000016927"/>
    </source>
</evidence>
<dbReference type="Proteomes" id="UP000016927">
    <property type="component" value="Unassembled WGS sequence"/>
</dbReference>
<keyword evidence="3" id="KW-1185">Reference proteome</keyword>
<dbReference type="HOGENOM" id="CLU_189330_0_0_1"/>
<evidence type="ECO:0000256" key="1">
    <source>
        <dbReference type="SAM" id="MobiDB-lite"/>
    </source>
</evidence>
<sequence length="76" mass="8765">MAKNRKQNNRDTGFYDPDGNPISEHDFFKEGRKVYYQLKKDMHVYPNQQFFEKPDPDGPADCDCGDCAPGYGVLDE</sequence>
<proteinExistence type="predicted"/>
<organism evidence="2 3">
    <name type="scientific">Nosema bombycis (strain CQ1 / CVCC 102059)</name>
    <name type="common">Microsporidian parasite</name>
    <name type="synonym">Pebrine of silkworm</name>
    <dbReference type="NCBI Taxonomy" id="578461"/>
    <lineage>
        <taxon>Eukaryota</taxon>
        <taxon>Fungi</taxon>
        <taxon>Fungi incertae sedis</taxon>
        <taxon>Microsporidia</taxon>
        <taxon>Nosematidae</taxon>
        <taxon>Nosema</taxon>
    </lineage>
</organism>
<feature type="region of interest" description="Disordered" evidence="1">
    <location>
        <begin position="1"/>
        <end position="22"/>
    </location>
</feature>
<evidence type="ECO:0000313" key="2">
    <source>
        <dbReference type="EMBL" id="EOB12426.1"/>
    </source>
</evidence>
<accession>R0KP17</accession>
<dbReference type="EMBL" id="KB909352">
    <property type="protein sequence ID" value="EOB12426.1"/>
    <property type="molecule type" value="Genomic_DNA"/>
</dbReference>
<name>R0KP17_NOSB1</name>
<dbReference type="VEuPathDB" id="MicrosporidiaDB:NBO_444g0005"/>
<gene>
    <name evidence="2" type="ORF">NBO_444g0005</name>
</gene>